<dbReference type="RefSeq" id="WP_163917218.1">
    <property type="nucleotide sequence ID" value="NZ_AP022593.1"/>
</dbReference>
<evidence type="ECO:0000256" key="3">
    <source>
        <dbReference type="ARBA" id="ARBA00023134"/>
    </source>
</evidence>
<name>A0A7I7RRT1_9MYCO</name>
<evidence type="ECO:0000313" key="8">
    <source>
        <dbReference type="Proteomes" id="UP000467428"/>
    </source>
</evidence>
<keyword evidence="1" id="KW-0547">Nucleotide-binding</keyword>
<proteinExistence type="predicted"/>
<dbReference type="InterPro" id="IPR032677">
    <property type="entry name" value="GTP_cyclohydro_II"/>
</dbReference>
<protein>
    <recommendedName>
        <fullName evidence="9">GTP cyclohydrolase II</fullName>
    </recommendedName>
</protein>
<dbReference type="PANTHER" id="PTHR47259:SF2">
    <property type="entry name" value="URACIL-REGULATED PROTEIN 1"/>
    <property type="match status" value="1"/>
</dbReference>
<dbReference type="NCBIfam" id="NF005536">
    <property type="entry name" value="PRK07198.1"/>
    <property type="match status" value="1"/>
</dbReference>
<dbReference type="InterPro" id="IPR036144">
    <property type="entry name" value="RibA-like_sf"/>
</dbReference>
<gene>
    <name evidence="7" type="ORF">MARA_07220</name>
</gene>
<dbReference type="EMBL" id="AP022593">
    <property type="protein sequence ID" value="BBY47254.1"/>
    <property type="molecule type" value="Genomic_DNA"/>
</dbReference>
<evidence type="ECO:0000256" key="1">
    <source>
        <dbReference type="ARBA" id="ARBA00022741"/>
    </source>
</evidence>
<dbReference type="SUPFAM" id="SSF142695">
    <property type="entry name" value="RibA-like"/>
    <property type="match status" value="1"/>
</dbReference>
<dbReference type="GO" id="GO:0009231">
    <property type="term" value="P:riboflavin biosynthetic process"/>
    <property type="evidence" value="ECO:0007669"/>
    <property type="project" value="UniProtKB-UniPathway"/>
</dbReference>
<dbReference type="KEGG" id="marz:MARA_07220"/>
<dbReference type="Pfam" id="PF00925">
    <property type="entry name" value="GTP_cyclohydro2"/>
    <property type="match status" value="1"/>
</dbReference>
<dbReference type="InterPro" id="IPR000926">
    <property type="entry name" value="RibA"/>
</dbReference>
<dbReference type="Proteomes" id="UP000467428">
    <property type="component" value="Chromosome"/>
</dbReference>
<geneLocation type="plasmid" evidence="8">
    <name>pjcm18538 dna</name>
</geneLocation>
<keyword evidence="8" id="KW-1185">Reference proteome</keyword>
<evidence type="ECO:0000259" key="5">
    <source>
        <dbReference type="Pfam" id="PF00925"/>
    </source>
</evidence>
<dbReference type="AlphaFoldDB" id="A0A7I7RRT1"/>
<evidence type="ECO:0000256" key="2">
    <source>
        <dbReference type="ARBA" id="ARBA00022801"/>
    </source>
</evidence>
<keyword evidence="2" id="KW-0378">Hydrolase</keyword>
<organism evidence="7 8">
    <name type="scientific">Mycolicibacterium arabiense</name>
    <dbReference type="NCBI Taxonomy" id="1286181"/>
    <lineage>
        <taxon>Bacteria</taxon>
        <taxon>Bacillati</taxon>
        <taxon>Actinomycetota</taxon>
        <taxon>Actinomycetes</taxon>
        <taxon>Mycobacteriales</taxon>
        <taxon>Mycobacteriaceae</taxon>
        <taxon>Mycolicibacterium</taxon>
    </lineage>
</organism>
<keyword evidence="3" id="KW-0342">GTP-binding</keyword>
<feature type="domain" description="GTP cyclohydrolase N-terminal" evidence="6">
    <location>
        <begin position="17"/>
        <end position="203"/>
    </location>
</feature>
<evidence type="ECO:0000256" key="4">
    <source>
        <dbReference type="SAM" id="MobiDB-lite"/>
    </source>
</evidence>
<dbReference type="GO" id="GO:0005525">
    <property type="term" value="F:GTP binding"/>
    <property type="evidence" value="ECO:0007669"/>
    <property type="project" value="UniProtKB-KW"/>
</dbReference>
<sequence length="439" mass="46872">MAADVTPVRPPARSAGHIRLTSHSGGHAAMPITWGAATAAERGPVVGTTTTRGHRNVVGTHSGSYGVYRALAVAAGSLSREHRADLTNTSPTDVIGPHPQWSDPEAIVSLDPWGGTVVDVFADEIAAGYDIRPTIAVTKAHVILPEIADAIARGRLRPDGRFLLASGAALVTKAAIEPVWYLPGVARRFGCTEADLRRALFEETGGMYPELVTRSDLDVFLPPVGGQTLYVFGDAADLADPAVELTARVHDECNGSDVFGSDICTCRPYLTHAIEECILGAQRGGVGLVAYSRKEGRALGEVTKFLVYNARKRQAGGDTADQYFARTECVAGVQDMRFQELMPDVLHWLGIRKIHRLVSMSNMKYDAITGSGIDVGERVNIPDELVPPDARVEIDAKTAAGYFTPGPVPDADELKKAKGRRLDALDALGALDPLDVPNP</sequence>
<evidence type="ECO:0008006" key="9">
    <source>
        <dbReference type="Google" id="ProtNLM"/>
    </source>
</evidence>
<feature type="region of interest" description="Disordered" evidence="4">
    <location>
        <begin position="1"/>
        <end position="24"/>
    </location>
</feature>
<dbReference type="CDD" id="cd00641">
    <property type="entry name" value="GTP_cyclohydro2"/>
    <property type="match status" value="1"/>
</dbReference>
<dbReference type="Gene3D" id="3.40.50.10990">
    <property type="entry name" value="GTP cyclohydrolase II"/>
    <property type="match status" value="1"/>
</dbReference>
<accession>A0A7I7RRT1</accession>
<evidence type="ECO:0000259" key="6">
    <source>
        <dbReference type="Pfam" id="PF12471"/>
    </source>
</evidence>
<feature type="domain" description="GTP cyclohydrolase II" evidence="5">
    <location>
        <begin position="231"/>
        <end position="379"/>
    </location>
</feature>
<dbReference type="UniPathway" id="UPA00275"/>
<evidence type="ECO:0000313" key="7">
    <source>
        <dbReference type="EMBL" id="BBY47254.1"/>
    </source>
</evidence>
<dbReference type="Pfam" id="PF12471">
    <property type="entry name" value="GTP_CH_N"/>
    <property type="match status" value="1"/>
</dbReference>
<dbReference type="InterPro" id="IPR022163">
    <property type="entry name" value="GTP_CH_N"/>
</dbReference>
<reference evidence="7 8" key="1">
    <citation type="journal article" date="2019" name="Emerg. Microbes Infect.">
        <title>Comprehensive subspecies identification of 175 nontuberculous mycobacteria species based on 7547 genomic profiles.</title>
        <authorList>
            <person name="Matsumoto Y."/>
            <person name="Kinjo T."/>
            <person name="Motooka D."/>
            <person name="Nabeya D."/>
            <person name="Jung N."/>
            <person name="Uechi K."/>
            <person name="Horii T."/>
            <person name="Iida T."/>
            <person name="Fujita J."/>
            <person name="Nakamura S."/>
        </authorList>
    </citation>
    <scope>NUCLEOTIDE SEQUENCE [LARGE SCALE GENOMIC DNA]</scope>
    <source>
        <strain evidence="7 8">JCM 18538</strain>
    </source>
</reference>
<dbReference type="GO" id="GO:0003935">
    <property type="term" value="F:GTP cyclohydrolase II activity"/>
    <property type="evidence" value="ECO:0007669"/>
    <property type="project" value="InterPro"/>
</dbReference>
<dbReference type="PANTHER" id="PTHR47259">
    <property type="match status" value="1"/>
</dbReference>